<dbReference type="AlphaFoldDB" id="A0A5P2QVR5"/>
<gene>
    <name evidence="3" type="ORF">FOB51_16415</name>
</gene>
<dbReference type="Proteomes" id="UP000324507">
    <property type="component" value="Chromosome"/>
</dbReference>
<dbReference type="RefSeq" id="WP_150351207.1">
    <property type="nucleotide sequence ID" value="NZ_CP038095.1"/>
</dbReference>
<name>A0A5P2QVR5_9RHOB</name>
<dbReference type="PRINTS" id="PR00081">
    <property type="entry name" value="GDHRDH"/>
</dbReference>
<dbReference type="Gene3D" id="3.40.50.720">
    <property type="entry name" value="NAD(P)-binding Rossmann-like Domain"/>
    <property type="match status" value="1"/>
</dbReference>
<dbReference type="PANTHER" id="PTHR42760:SF135">
    <property type="entry name" value="BLL7886 PROTEIN"/>
    <property type="match status" value="1"/>
</dbReference>
<feature type="domain" description="Ketoreductase" evidence="2">
    <location>
        <begin position="13"/>
        <end position="191"/>
    </location>
</feature>
<dbReference type="NCBIfam" id="NF005893">
    <property type="entry name" value="PRK07856.1"/>
    <property type="match status" value="1"/>
</dbReference>
<evidence type="ECO:0000256" key="1">
    <source>
        <dbReference type="ARBA" id="ARBA00006484"/>
    </source>
</evidence>
<evidence type="ECO:0000259" key="2">
    <source>
        <dbReference type="SMART" id="SM00822"/>
    </source>
</evidence>
<organism evidence="3 4">
    <name type="scientific">Paracoccus yeei</name>
    <dbReference type="NCBI Taxonomy" id="147645"/>
    <lineage>
        <taxon>Bacteria</taxon>
        <taxon>Pseudomonadati</taxon>
        <taxon>Pseudomonadota</taxon>
        <taxon>Alphaproteobacteria</taxon>
        <taxon>Rhodobacterales</taxon>
        <taxon>Paracoccaceae</taxon>
        <taxon>Paracoccus</taxon>
    </lineage>
</organism>
<dbReference type="EMBL" id="CP044081">
    <property type="protein sequence ID" value="QEU09456.1"/>
    <property type="molecule type" value="Genomic_DNA"/>
</dbReference>
<dbReference type="FunFam" id="3.40.50.720:FF:000084">
    <property type="entry name" value="Short-chain dehydrogenase reductase"/>
    <property type="match status" value="1"/>
</dbReference>
<proteinExistence type="inferred from homology"/>
<dbReference type="PRINTS" id="PR00080">
    <property type="entry name" value="SDRFAMILY"/>
</dbReference>
<dbReference type="Pfam" id="PF13561">
    <property type="entry name" value="adh_short_C2"/>
    <property type="match status" value="1"/>
</dbReference>
<dbReference type="InterPro" id="IPR036291">
    <property type="entry name" value="NAD(P)-bd_dom_sf"/>
</dbReference>
<dbReference type="GO" id="GO:0030497">
    <property type="term" value="P:fatty acid elongation"/>
    <property type="evidence" value="ECO:0007669"/>
    <property type="project" value="TreeGrafter"/>
</dbReference>
<evidence type="ECO:0000313" key="4">
    <source>
        <dbReference type="Proteomes" id="UP000324507"/>
    </source>
</evidence>
<accession>A0A5P2QVR5</accession>
<dbReference type="PANTHER" id="PTHR42760">
    <property type="entry name" value="SHORT-CHAIN DEHYDROGENASES/REDUCTASES FAMILY MEMBER"/>
    <property type="match status" value="1"/>
</dbReference>
<sequence>MTAAVSWDYSGLGVIVTGGTRGIGLKMAEAFLSAGARVAVCGRTAPEQLPQAAGGQAVFHACDVRDAAACRNFVSAVAADFGRIDVLVNNAGGSPEAEAATVSPRFSEAIIALNLTSAVHLSQAVHATMAGQPEGGSIINIASVSGTRPSPGTAVYAAAKAGLLGLTRSLAQEWGPAIRVNAIIVGMIATEHADETYGAGAAQAEIARSIPLKRLGTGEDIAQAALFLGSSAAAFVSGAALEVHGGGDWPLFMDILRRHGHGKERDGEAGQG</sequence>
<protein>
    <submittedName>
        <fullName evidence="3">SDR family oxidoreductase</fullName>
    </submittedName>
</protein>
<evidence type="ECO:0000313" key="3">
    <source>
        <dbReference type="EMBL" id="QEU09456.1"/>
    </source>
</evidence>
<dbReference type="InterPro" id="IPR002347">
    <property type="entry name" value="SDR_fam"/>
</dbReference>
<dbReference type="InterPro" id="IPR057326">
    <property type="entry name" value="KR_dom"/>
</dbReference>
<dbReference type="CDD" id="cd05233">
    <property type="entry name" value="SDR_c"/>
    <property type="match status" value="1"/>
</dbReference>
<dbReference type="GO" id="GO:0016616">
    <property type="term" value="F:oxidoreductase activity, acting on the CH-OH group of donors, NAD or NADP as acceptor"/>
    <property type="evidence" value="ECO:0007669"/>
    <property type="project" value="UniProtKB-ARBA"/>
</dbReference>
<dbReference type="InterPro" id="IPR020904">
    <property type="entry name" value="Sc_DH/Rdtase_CS"/>
</dbReference>
<dbReference type="PROSITE" id="PS00061">
    <property type="entry name" value="ADH_SHORT"/>
    <property type="match status" value="1"/>
</dbReference>
<dbReference type="SUPFAM" id="SSF51735">
    <property type="entry name" value="NAD(P)-binding Rossmann-fold domains"/>
    <property type="match status" value="1"/>
</dbReference>
<comment type="similarity">
    <text evidence="1">Belongs to the short-chain dehydrogenases/reductases (SDR) family.</text>
</comment>
<reference evidence="3 4" key="1">
    <citation type="submission" date="2019-09" db="EMBL/GenBank/DDBJ databases">
        <title>FDA dAtabase for Regulatory Grade micrObial Sequences (FDA-ARGOS): Supporting development and validation of Infectious Disease Dx tests.</title>
        <authorList>
            <person name="Sciortino C."/>
            <person name="Tallon L."/>
            <person name="Sadzewicz L."/>
            <person name="Vavikolanu K."/>
            <person name="Mehta A."/>
            <person name="Aluvathingal J."/>
            <person name="Nadendla S."/>
            <person name="Nandy P."/>
            <person name="Geyer C."/>
            <person name="Yan Y."/>
            <person name="Sichtig H."/>
        </authorList>
    </citation>
    <scope>NUCLEOTIDE SEQUENCE [LARGE SCALE GENOMIC DNA]</scope>
    <source>
        <strain evidence="3 4">FDAARGOS_643</strain>
    </source>
</reference>
<dbReference type="SMART" id="SM00822">
    <property type="entry name" value="PKS_KR"/>
    <property type="match status" value="1"/>
</dbReference>